<name>A0A7Y0E1A3_9PROT</name>
<dbReference type="Gene3D" id="3.30.9.20">
    <property type="match status" value="1"/>
</dbReference>
<dbReference type="InterPro" id="IPR002938">
    <property type="entry name" value="FAD-bd"/>
</dbReference>
<dbReference type="NCBIfam" id="NF006101">
    <property type="entry name" value="PRK08255.1"/>
    <property type="match status" value="1"/>
</dbReference>
<dbReference type="InterPro" id="IPR044152">
    <property type="entry name" value="YqjM-like"/>
</dbReference>
<organism evidence="3 4">
    <name type="scientific">Pacificispira spongiicola</name>
    <dbReference type="NCBI Taxonomy" id="2729598"/>
    <lineage>
        <taxon>Bacteria</taxon>
        <taxon>Pseudomonadati</taxon>
        <taxon>Pseudomonadota</taxon>
        <taxon>Alphaproteobacteria</taxon>
        <taxon>Rhodospirillales</taxon>
        <taxon>Rhodospirillaceae</taxon>
        <taxon>Pacificispira</taxon>
    </lineage>
</organism>
<dbReference type="Gene3D" id="3.50.50.60">
    <property type="entry name" value="FAD/NAD(P)-binding domain"/>
    <property type="match status" value="1"/>
</dbReference>
<comment type="caution">
    <text evidence="3">The sequence shown here is derived from an EMBL/GenBank/DDBJ whole genome shotgun (WGS) entry which is preliminary data.</text>
</comment>
<dbReference type="InterPro" id="IPR036188">
    <property type="entry name" value="FAD/NAD-bd_sf"/>
</dbReference>
<dbReference type="GO" id="GO:0071949">
    <property type="term" value="F:FAD binding"/>
    <property type="evidence" value="ECO:0007669"/>
    <property type="project" value="InterPro"/>
</dbReference>
<dbReference type="GO" id="GO:0003959">
    <property type="term" value="F:NADPH dehydrogenase activity"/>
    <property type="evidence" value="ECO:0007669"/>
    <property type="project" value="InterPro"/>
</dbReference>
<feature type="domain" description="FAD-binding" evidence="2">
    <location>
        <begin position="2"/>
        <end position="319"/>
    </location>
</feature>
<evidence type="ECO:0000259" key="2">
    <source>
        <dbReference type="Pfam" id="PF01494"/>
    </source>
</evidence>
<dbReference type="Proteomes" id="UP000539372">
    <property type="component" value="Unassembled WGS sequence"/>
</dbReference>
<evidence type="ECO:0000259" key="1">
    <source>
        <dbReference type="Pfam" id="PF00724"/>
    </source>
</evidence>
<dbReference type="RefSeq" id="WP_169625731.1">
    <property type="nucleotide sequence ID" value="NZ_JABBNT010000003.1"/>
</dbReference>
<dbReference type="GO" id="GO:0010181">
    <property type="term" value="F:FMN binding"/>
    <property type="evidence" value="ECO:0007669"/>
    <property type="project" value="InterPro"/>
</dbReference>
<dbReference type="InterPro" id="IPR001155">
    <property type="entry name" value="OxRdtase_FMN_N"/>
</dbReference>
<dbReference type="CDD" id="cd02932">
    <property type="entry name" value="OYE_YqiM_FMN"/>
    <property type="match status" value="1"/>
</dbReference>
<dbReference type="Pfam" id="PF00724">
    <property type="entry name" value="Oxidored_FMN"/>
    <property type="match status" value="1"/>
</dbReference>
<proteinExistence type="predicted"/>
<dbReference type="PANTHER" id="PTHR43303:SF3">
    <property type="entry name" value="BLR3436 PROTEIN"/>
    <property type="match status" value="1"/>
</dbReference>
<dbReference type="PANTHER" id="PTHR43303">
    <property type="entry name" value="NADPH DEHYDROGENASE C23G7.10C-RELATED"/>
    <property type="match status" value="1"/>
</dbReference>
<protein>
    <submittedName>
        <fullName evidence="3">Bifunctional salicylyl-CoA 5-hydroxylase/oxidoreductase</fullName>
    </submittedName>
</protein>
<sequence length="764" mass="85716">MKVACLGGGPAGLYFAISMKLRDPSHEVVVIERNRPYDTFGWGVVLSDETLDHLAENDAASAAVIRENFSYWDDIAVHYRGQTVKSGGHGFCGIGRKALLNVLQDRAKELGIELRFETEIDSIEDYRHDYDLVVAADGINSKTRTALQDVFKPDIQTRACKFIWLGTHQRFDDAFTFIFEETEHGWIWVHAYQFDDKTATFIVECSEQTWANFGFDKMTTDETIATCEKVFAKYLNGNALMSNARHLRGSAWLNFNRVLCETWSHENIVLMGDAAATAHFSIGSGSKLALESAIALADYLHSEPSMAAAFKRYEDERRLEVLRLQSAARNSTEWFEEVERYLHLDPMQFTYSLLTRSQRISHENLRARDKGWLEAAEKWFDRAATGTEPETVRPPMFVPFRLRGMELKNRVVVSPMAQYKAVDGVPTDWHFTHYTSRALGGAGLVYTEMTCISPEGRITPGCPGLYSDAQETAWKRIVDFVHAESSAKMALQLGHSGPKGSTQLGWQEMDAPLPEGNWEILGPSPVAWSDRNQVPKEMTRADMDAVRDQFVAAAERGARAGFDMLELHYAHGYLMSAFITPLTNKRTDEYGGSLENRMRFPLEVFKAVRAVWPEDRPISARISAHDWVDGDGIGPDDALEIAGMLRDAGVDIVDVSAGQTSKRAQPVYGRMFQTPFSDRIRNEAGIATMAVGNIYEPDHVNSILMAGRADLCCLARPHLADPYWTLHAAAGLGYADKTWPEPYYAGRDQIQRLAGRQEQMTGKV</sequence>
<dbReference type="AlphaFoldDB" id="A0A7Y0E1A3"/>
<gene>
    <name evidence="3" type="ORF">HH303_12920</name>
</gene>
<evidence type="ECO:0000313" key="4">
    <source>
        <dbReference type="Proteomes" id="UP000539372"/>
    </source>
</evidence>
<dbReference type="SUPFAM" id="SSF51905">
    <property type="entry name" value="FAD/NAD(P)-binding domain"/>
    <property type="match status" value="1"/>
</dbReference>
<reference evidence="3 4" key="1">
    <citation type="submission" date="2020-04" db="EMBL/GenBank/DDBJ databases">
        <title>Rhodospirillaceae bacterium KN72 isolated from deep sea.</title>
        <authorList>
            <person name="Zhang D.-C."/>
        </authorList>
    </citation>
    <scope>NUCLEOTIDE SEQUENCE [LARGE SCALE GENOMIC DNA]</scope>
    <source>
        <strain evidence="3 4">KN72</strain>
    </source>
</reference>
<dbReference type="SUPFAM" id="SSF51395">
    <property type="entry name" value="FMN-linked oxidoreductases"/>
    <property type="match status" value="1"/>
</dbReference>
<dbReference type="GO" id="GO:0050661">
    <property type="term" value="F:NADP binding"/>
    <property type="evidence" value="ECO:0007669"/>
    <property type="project" value="InterPro"/>
</dbReference>
<keyword evidence="4" id="KW-1185">Reference proteome</keyword>
<dbReference type="Pfam" id="PF01494">
    <property type="entry name" value="FAD_binding_3"/>
    <property type="match status" value="1"/>
</dbReference>
<dbReference type="EMBL" id="JABBNT010000003">
    <property type="protein sequence ID" value="NMM45389.1"/>
    <property type="molecule type" value="Genomic_DNA"/>
</dbReference>
<accession>A0A7Y0E1A3</accession>
<evidence type="ECO:0000313" key="3">
    <source>
        <dbReference type="EMBL" id="NMM45389.1"/>
    </source>
</evidence>
<feature type="domain" description="NADH:flavin oxidoreductase/NADH oxidase N-terminal" evidence="1">
    <location>
        <begin position="396"/>
        <end position="732"/>
    </location>
</feature>
<dbReference type="InterPro" id="IPR013785">
    <property type="entry name" value="Aldolase_TIM"/>
</dbReference>
<dbReference type="Gene3D" id="3.20.20.70">
    <property type="entry name" value="Aldolase class I"/>
    <property type="match status" value="1"/>
</dbReference>